<keyword evidence="2" id="KW-1185">Reference proteome</keyword>
<reference evidence="1 2" key="1">
    <citation type="submission" date="2019-07" db="EMBL/GenBank/DDBJ databases">
        <title>Whole genome shotgun sequence of Deinococcus cellulosilyticus NBRC 106333.</title>
        <authorList>
            <person name="Hosoyama A."/>
            <person name="Uohara A."/>
            <person name="Ohji S."/>
            <person name="Ichikawa N."/>
        </authorList>
    </citation>
    <scope>NUCLEOTIDE SEQUENCE [LARGE SCALE GENOMIC DNA]</scope>
    <source>
        <strain evidence="1 2">NBRC 106333</strain>
    </source>
</reference>
<comment type="caution">
    <text evidence="1">The sequence shown here is derived from an EMBL/GenBank/DDBJ whole genome shotgun (WGS) entry which is preliminary data.</text>
</comment>
<dbReference type="EMBL" id="BJXB01000003">
    <property type="protein sequence ID" value="GEM45231.1"/>
    <property type="molecule type" value="Genomic_DNA"/>
</dbReference>
<evidence type="ECO:0000313" key="1">
    <source>
        <dbReference type="EMBL" id="GEM45231.1"/>
    </source>
</evidence>
<dbReference type="OrthoDB" id="9827327at2"/>
<proteinExistence type="predicted"/>
<dbReference type="RefSeq" id="WP_146882656.1">
    <property type="nucleotide sequence ID" value="NZ_BJXB01000003.1"/>
</dbReference>
<protein>
    <submittedName>
        <fullName evidence="1">Uncharacterized protein</fullName>
    </submittedName>
</protein>
<gene>
    <name evidence="1" type="ORF">DC3_08660</name>
</gene>
<organism evidence="1 2">
    <name type="scientific">Deinococcus cellulosilyticus (strain DSM 18568 / NBRC 106333 / KACC 11606 / 5516J-15)</name>
    <dbReference type="NCBI Taxonomy" id="1223518"/>
    <lineage>
        <taxon>Bacteria</taxon>
        <taxon>Thermotogati</taxon>
        <taxon>Deinococcota</taxon>
        <taxon>Deinococci</taxon>
        <taxon>Deinococcales</taxon>
        <taxon>Deinococcaceae</taxon>
        <taxon>Deinococcus</taxon>
    </lineage>
</organism>
<accession>A0A511MXZ2</accession>
<name>A0A511MXZ2_DEIC1</name>
<dbReference type="AlphaFoldDB" id="A0A511MXZ2"/>
<evidence type="ECO:0000313" key="2">
    <source>
        <dbReference type="Proteomes" id="UP000321306"/>
    </source>
</evidence>
<sequence length="171" mass="18856">MEIKKQLDPTLGALFTEAFEGESVSSWEGRIDLGLYGEEAPMTVVVTEEEDITDEHRDAFDEISSDPERYFRLAYQEVQFELQDRPEKYGLSREAADIAVTLLGSGQGSEVLFDPLVVIHPGQDGQTCFGIGFKESQLDVQDGTGVLFLDGRPVAVLSLSQLLDLPEGVLE</sequence>
<dbReference type="Proteomes" id="UP000321306">
    <property type="component" value="Unassembled WGS sequence"/>
</dbReference>